<accession>A0AAN9FAZ3</accession>
<gene>
    <name evidence="2" type="ORF">RIF29_14168</name>
</gene>
<evidence type="ECO:0000313" key="2">
    <source>
        <dbReference type="EMBL" id="KAK7273122.1"/>
    </source>
</evidence>
<keyword evidence="1" id="KW-0732">Signal</keyword>
<protein>
    <submittedName>
        <fullName evidence="2">Uncharacterized protein</fullName>
    </submittedName>
</protein>
<keyword evidence="3" id="KW-1185">Reference proteome</keyword>
<sequence length="111" mass="12971">MTGISFIPWLVCACLLLLLHKKLDISIKLKLGRRYVEESGEWSEEHFTDDYKEAVGLIQWSRQKKTQRAVPALNTEKSDPTDSDIANYESKMMLERKSRKKLEEVSHISRF</sequence>
<name>A0AAN9FAZ3_CROPI</name>
<proteinExistence type="predicted"/>
<feature type="signal peptide" evidence="1">
    <location>
        <begin position="1"/>
        <end position="24"/>
    </location>
</feature>
<evidence type="ECO:0000313" key="3">
    <source>
        <dbReference type="Proteomes" id="UP001372338"/>
    </source>
</evidence>
<comment type="caution">
    <text evidence="2">The sequence shown here is derived from an EMBL/GenBank/DDBJ whole genome shotgun (WGS) entry which is preliminary data.</text>
</comment>
<reference evidence="2 3" key="1">
    <citation type="submission" date="2024-01" db="EMBL/GenBank/DDBJ databases">
        <title>The genomes of 5 underutilized Papilionoideae crops provide insights into root nodulation and disease resistanc.</title>
        <authorList>
            <person name="Yuan L."/>
        </authorList>
    </citation>
    <scope>NUCLEOTIDE SEQUENCE [LARGE SCALE GENOMIC DNA]</scope>
    <source>
        <strain evidence="2">ZHUSHIDOU_FW_LH</strain>
        <tissue evidence="2">Leaf</tissue>
    </source>
</reference>
<dbReference type="EMBL" id="JAYWIO010000003">
    <property type="protein sequence ID" value="KAK7273122.1"/>
    <property type="molecule type" value="Genomic_DNA"/>
</dbReference>
<dbReference type="AlphaFoldDB" id="A0AAN9FAZ3"/>
<dbReference type="Proteomes" id="UP001372338">
    <property type="component" value="Unassembled WGS sequence"/>
</dbReference>
<feature type="chain" id="PRO_5042851393" evidence="1">
    <location>
        <begin position="25"/>
        <end position="111"/>
    </location>
</feature>
<organism evidence="2 3">
    <name type="scientific">Crotalaria pallida</name>
    <name type="common">Smooth rattlebox</name>
    <name type="synonym">Crotalaria striata</name>
    <dbReference type="NCBI Taxonomy" id="3830"/>
    <lineage>
        <taxon>Eukaryota</taxon>
        <taxon>Viridiplantae</taxon>
        <taxon>Streptophyta</taxon>
        <taxon>Embryophyta</taxon>
        <taxon>Tracheophyta</taxon>
        <taxon>Spermatophyta</taxon>
        <taxon>Magnoliopsida</taxon>
        <taxon>eudicotyledons</taxon>
        <taxon>Gunneridae</taxon>
        <taxon>Pentapetalae</taxon>
        <taxon>rosids</taxon>
        <taxon>fabids</taxon>
        <taxon>Fabales</taxon>
        <taxon>Fabaceae</taxon>
        <taxon>Papilionoideae</taxon>
        <taxon>50 kb inversion clade</taxon>
        <taxon>genistoids sensu lato</taxon>
        <taxon>core genistoids</taxon>
        <taxon>Crotalarieae</taxon>
        <taxon>Crotalaria</taxon>
    </lineage>
</organism>
<evidence type="ECO:0000256" key="1">
    <source>
        <dbReference type="SAM" id="SignalP"/>
    </source>
</evidence>